<organism evidence="10 11">
    <name type="scientific">Gouania willdenowi</name>
    <name type="common">Blunt-snouted clingfish</name>
    <name type="synonym">Lepadogaster willdenowi</name>
    <dbReference type="NCBI Taxonomy" id="441366"/>
    <lineage>
        <taxon>Eukaryota</taxon>
        <taxon>Metazoa</taxon>
        <taxon>Chordata</taxon>
        <taxon>Craniata</taxon>
        <taxon>Vertebrata</taxon>
        <taxon>Euteleostomi</taxon>
        <taxon>Actinopterygii</taxon>
        <taxon>Neopterygii</taxon>
        <taxon>Teleostei</taxon>
        <taxon>Neoteleostei</taxon>
        <taxon>Acanthomorphata</taxon>
        <taxon>Ovalentaria</taxon>
        <taxon>Blenniimorphae</taxon>
        <taxon>Blenniiformes</taxon>
        <taxon>Gobiesocoidei</taxon>
        <taxon>Gobiesocidae</taxon>
        <taxon>Gobiesocinae</taxon>
        <taxon>Gouania</taxon>
    </lineage>
</organism>
<sequence length="249" mass="26944">MYRFSILSRQTFFLPGSFFFNLAGLALMAVGIWVSVDSGSFLTLLGPFSKQGVQFVNVGYLCIALGAVLVLLGLLGSCGAHGENKCLLLSFFSIILVIYVAEVAAAVVALAYSYFAEDILKAWATESLQNGYSSDVVATTTWNSTMTELKCCGFSNYTDLLGSKFEENEGSLPVVCCWTNIAPCSPAEAERSAVQGCSRHILESLRKHAYILGAITTAIGALEVVAMTVSMYLYCRLDNETSRVISEKH</sequence>
<keyword evidence="4 9" id="KW-1133">Transmembrane helix</keyword>
<dbReference type="Pfam" id="PF00335">
    <property type="entry name" value="Tetraspanin"/>
    <property type="match status" value="1"/>
</dbReference>
<keyword evidence="11" id="KW-1185">Reference proteome</keyword>
<dbReference type="InterPro" id="IPR008952">
    <property type="entry name" value="Tetraspanin_EC2_sf"/>
</dbReference>
<dbReference type="PIRSF" id="PIRSF002419">
    <property type="entry name" value="Tetraspanin"/>
    <property type="match status" value="1"/>
</dbReference>
<reference evidence="10" key="3">
    <citation type="submission" date="2025-09" db="UniProtKB">
        <authorList>
            <consortium name="Ensembl"/>
        </authorList>
    </citation>
    <scope>IDENTIFICATION</scope>
</reference>
<keyword evidence="3 9" id="KW-0812">Transmembrane</keyword>
<keyword evidence="5 9" id="KW-0472">Membrane</keyword>
<feature type="transmembrane region" description="Helical" evidence="9">
    <location>
        <begin position="209"/>
        <end position="234"/>
    </location>
</feature>
<name>A0A8C5D761_GOUWI</name>
<evidence type="ECO:0000256" key="3">
    <source>
        <dbReference type="ARBA" id="ARBA00022692"/>
    </source>
</evidence>
<feature type="transmembrane region" description="Helical" evidence="9">
    <location>
        <begin position="87"/>
        <end position="115"/>
    </location>
</feature>
<dbReference type="GO" id="GO:0012505">
    <property type="term" value="C:endomembrane system"/>
    <property type="evidence" value="ECO:0007669"/>
    <property type="project" value="UniProtKB-SubCell"/>
</dbReference>
<accession>A0A8C5D761</accession>
<evidence type="ECO:0000256" key="7">
    <source>
        <dbReference type="ARBA" id="ARBA00046464"/>
    </source>
</evidence>
<evidence type="ECO:0000313" key="11">
    <source>
        <dbReference type="Proteomes" id="UP000694680"/>
    </source>
</evidence>
<keyword evidence="6" id="KW-0325">Glycoprotein</keyword>
<comment type="subunit">
    <text evidence="7">Interacts with SLC19A2. Interacts with NTRK1/TRKA.</text>
</comment>
<dbReference type="AlphaFoldDB" id="A0A8C5D761"/>
<dbReference type="GO" id="GO:0005886">
    <property type="term" value="C:plasma membrane"/>
    <property type="evidence" value="ECO:0007669"/>
    <property type="project" value="TreeGrafter"/>
</dbReference>
<comment type="function">
    <text evidence="8">Structural component of specialized membrane microdomains known as tetraspanin-enriched microdomains (TERMs), which act as platforms for receptor clustering and signaling. Participates thereby in diverse biological functions such as cell signal transduction, adhesion, migration and protein trafficking. Regulates neuronal differentiation in response to NGF by facilitating NGF-mediated activation of NTRK1/TRKA receptor tyrosine kinase and subsequent downstream signaling pathways. Plays a role in the inhibition of TNFalpha-induced apoptosis. Mechanistically, inhibits the NF-kappa-B signaling pathway by blocking phosphorylation of CHUK. Also promotes the stability of the thiamine transporter 1/SLC19A2 in intestinal epithelial cells leading to an increase of thiamine uptake process.</text>
</comment>
<evidence type="ECO:0000256" key="4">
    <source>
        <dbReference type="ARBA" id="ARBA00022989"/>
    </source>
</evidence>
<dbReference type="InterPro" id="IPR000301">
    <property type="entry name" value="Tetraspanin_animals"/>
</dbReference>
<evidence type="ECO:0000256" key="8">
    <source>
        <dbReference type="ARBA" id="ARBA00054958"/>
    </source>
</evidence>
<dbReference type="Gene3D" id="1.10.1450.10">
    <property type="entry name" value="Tetraspanin"/>
    <property type="match status" value="1"/>
</dbReference>
<dbReference type="PANTHER" id="PTHR19282">
    <property type="entry name" value="TETRASPANIN"/>
    <property type="match status" value="1"/>
</dbReference>
<evidence type="ECO:0000256" key="2">
    <source>
        <dbReference type="ARBA" id="ARBA00006840"/>
    </source>
</evidence>
<dbReference type="PRINTS" id="PR00259">
    <property type="entry name" value="TMFOUR"/>
</dbReference>
<reference evidence="10" key="2">
    <citation type="submission" date="2025-08" db="UniProtKB">
        <authorList>
            <consortium name="Ensembl"/>
        </authorList>
    </citation>
    <scope>IDENTIFICATION</scope>
</reference>
<evidence type="ECO:0000256" key="9">
    <source>
        <dbReference type="RuleBase" id="RU361218"/>
    </source>
</evidence>
<evidence type="ECO:0000256" key="1">
    <source>
        <dbReference type="ARBA" id="ARBA00004127"/>
    </source>
</evidence>
<comment type="similarity">
    <text evidence="2 9">Belongs to the tetraspanin (TM4SF) family.</text>
</comment>
<feature type="transmembrane region" description="Helical" evidence="9">
    <location>
        <begin position="12"/>
        <end position="34"/>
    </location>
</feature>
<protein>
    <recommendedName>
        <fullName evidence="9">Tetraspanin</fullName>
    </recommendedName>
</protein>
<dbReference type="PANTHER" id="PTHR19282:SF216">
    <property type="entry name" value="TETRASPANIN-1"/>
    <property type="match status" value="1"/>
</dbReference>
<dbReference type="SUPFAM" id="SSF48652">
    <property type="entry name" value="Tetraspanin"/>
    <property type="match status" value="1"/>
</dbReference>
<feature type="transmembrane region" description="Helical" evidence="9">
    <location>
        <begin position="54"/>
        <end position="75"/>
    </location>
</feature>
<evidence type="ECO:0000313" key="10">
    <source>
        <dbReference type="Ensembl" id="ENSGWIP00000002198.1"/>
    </source>
</evidence>
<evidence type="ECO:0000256" key="6">
    <source>
        <dbReference type="ARBA" id="ARBA00023180"/>
    </source>
</evidence>
<proteinExistence type="inferred from homology"/>
<dbReference type="InterPro" id="IPR018499">
    <property type="entry name" value="Tetraspanin/Peripherin"/>
</dbReference>
<comment type="subcellular location">
    <subcellularLocation>
        <location evidence="1">Endomembrane system</location>
        <topology evidence="1">Multi-pass membrane protein</topology>
    </subcellularLocation>
    <subcellularLocation>
        <location evidence="9">Membrane</location>
        <topology evidence="9">Multi-pass membrane protein</topology>
    </subcellularLocation>
</comment>
<reference evidence="10" key="1">
    <citation type="submission" date="2020-06" db="EMBL/GenBank/DDBJ databases">
        <authorList>
            <consortium name="Wellcome Sanger Institute Data Sharing"/>
        </authorList>
    </citation>
    <scope>NUCLEOTIDE SEQUENCE [LARGE SCALE GENOMIC DNA]</scope>
</reference>
<dbReference type="Proteomes" id="UP000694680">
    <property type="component" value="Chromosome 4"/>
</dbReference>
<dbReference type="Ensembl" id="ENSGWIT00000002363.1">
    <property type="protein sequence ID" value="ENSGWIP00000002198.1"/>
    <property type="gene ID" value="ENSGWIG00000001203.1"/>
</dbReference>
<evidence type="ECO:0000256" key="5">
    <source>
        <dbReference type="ARBA" id="ARBA00023136"/>
    </source>
</evidence>
<gene>
    <name evidence="10" type="primary">LOC114461621</name>
</gene>